<protein>
    <submittedName>
        <fullName evidence="2">Uncharacterized protein</fullName>
    </submittedName>
</protein>
<proteinExistence type="predicted"/>
<evidence type="ECO:0000256" key="1">
    <source>
        <dbReference type="SAM" id="MobiDB-lite"/>
    </source>
</evidence>
<dbReference type="GeneID" id="54403360"/>
<feature type="compositionally biased region" description="Basic and acidic residues" evidence="1">
    <location>
        <begin position="227"/>
        <end position="236"/>
    </location>
</feature>
<feature type="compositionally biased region" description="Basic residues" evidence="1">
    <location>
        <begin position="144"/>
        <end position="155"/>
    </location>
</feature>
<evidence type="ECO:0000313" key="2">
    <source>
        <dbReference type="EMBL" id="KAF2133328.1"/>
    </source>
</evidence>
<keyword evidence="3" id="KW-1185">Reference proteome</keyword>
<organism evidence="2 3">
    <name type="scientific">Dothidotthia symphoricarpi CBS 119687</name>
    <dbReference type="NCBI Taxonomy" id="1392245"/>
    <lineage>
        <taxon>Eukaryota</taxon>
        <taxon>Fungi</taxon>
        <taxon>Dikarya</taxon>
        <taxon>Ascomycota</taxon>
        <taxon>Pezizomycotina</taxon>
        <taxon>Dothideomycetes</taxon>
        <taxon>Pleosporomycetidae</taxon>
        <taxon>Pleosporales</taxon>
        <taxon>Dothidotthiaceae</taxon>
        <taxon>Dothidotthia</taxon>
    </lineage>
</organism>
<evidence type="ECO:0000313" key="3">
    <source>
        <dbReference type="Proteomes" id="UP000799771"/>
    </source>
</evidence>
<dbReference type="Proteomes" id="UP000799771">
    <property type="component" value="Unassembled WGS sequence"/>
</dbReference>
<accession>A0A6A6AQ89</accession>
<feature type="region of interest" description="Disordered" evidence="1">
    <location>
        <begin position="108"/>
        <end position="245"/>
    </location>
</feature>
<feature type="compositionally biased region" description="Basic and acidic residues" evidence="1">
    <location>
        <begin position="122"/>
        <end position="131"/>
    </location>
</feature>
<feature type="compositionally biased region" description="Polar residues" evidence="1">
    <location>
        <begin position="35"/>
        <end position="46"/>
    </location>
</feature>
<reference evidence="2" key="1">
    <citation type="journal article" date="2020" name="Stud. Mycol.">
        <title>101 Dothideomycetes genomes: a test case for predicting lifestyles and emergence of pathogens.</title>
        <authorList>
            <person name="Haridas S."/>
            <person name="Albert R."/>
            <person name="Binder M."/>
            <person name="Bloem J."/>
            <person name="Labutti K."/>
            <person name="Salamov A."/>
            <person name="Andreopoulos B."/>
            <person name="Baker S."/>
            <person name="Barry K."/>
            <person name="Bills G."/>
            <person name="Bluhm B."/>
            <person name="Cannon C."/>
            <person name="Castanera R."/>
            <person name="Culley D."/>
            <person name="Daum C."/>
            <person name="Ezra D."/>
            <person name="Gonzalez J."/>
            <person name="Henrissat B."/>
            <person name="Kuo A."/>
            <person name="Liang C."/>
            <person name="Lipzen A."/>
            <person name="Lutzoni F."/>
            <person name="Magnuson J."/>
            <person name="Mondo S."/>
            <person name="Nolan M."/>
            <person name="Ohm R."/>
            <person name="Pangilinan J."/>
            <person name="Park H.-J."/>
            <person name="Ramirez L."/>
            <person name="Alfaro M."/>
            <person name="Sun H."/>
            <person name="Tritt A."/>
            <person name="Yoshinaga Y."/>
            <person name="Zwiers L.-H."/>
            <person name="Turgeon B."/>
            <person name="Goodwin S."/>
            <person name="Spatafora J."/>
            <person name="Crous P."/>
            <person name="Grigoriev I."/>
        </authorList>
    </citation>
    <scope>NUCLEOTIDE SEQUENCE</scope>
    <source>
        <strain evidence="2">CBS 119687</strain>
    </source>
</reference>
<gene>
    <name evidence="2" type="ORF">P153DRAFT_274312</name>
</gene>
<sequence>MAKRNSDGDVLTNRLSIGLAKHQSLLASWMGPAESTPNSNTAALTSQDEKEDDDLNANVFGHDRLGVGGILPKDIADGSFTRRLPTSNDKLLEQLIGKKRAKAHIAAKLEAARPNAKPQKFGKPDPVKKEESEDEEEGRSSAFKSRRSGPKKKSVQVKEERDEEVEDEEELQAKGRIAEGNDGEAQEESIASAEVVKKEDDSEDEAAGARPRNVKRDTSRQKAKPKSFLDEILAERSKKKQNKSK</sequence>
<dbReference type="Pfam" id="PF11595">
    <property type="entry name" value="DUF3245"/>
    <property type="match status" value="1"/>
</dbReference>
<feature type="compositionally biased region" description="Acidic residues" evidence="1">
    <location>
        <begin position="161"/>
        <end position="170"/>
    </location>
</feature>
<feature type="non-terminal residue" evidence="2">
    <location>
        <position position="245"/>
    </location>
</feature>
<name>A0A6A6AQ89_9PLEO</name>
<dbReference type="OrthoDB" id="3438340at2759"/>
<dbReference type="AlphaFoldDB" id="A0A6A6AQ89"/>
<feature type="region of interest" description="Disordered" evidence="1">
    <location>
        <begin position="28"/>
        <end position="83"/>
    </location>
</feature>
<dbReference type="EMBL" id="ML977499">
    <property type="protein sequence ID" value="KAF2133328.1"/>
    <property type="molecule type" value="Genomic_DNA"/>
</dbReference>
<dbReference type="RefSeq" id="XP_033527715.1">
    <property type="nucleotide sequence ID" value="XM_033662928.1"/>
</dbReference>
<dbReference type="InterPro" id="IPR021641">
    <property type="entry name" value="DUF3245"/>
</dbReference>